<dbReference type="EMBL" id="JACHCB010000003">
    <property type="protein sequence ID" value="MBB6109254.1"/>
    <property type="molecule type" value="Genomic_DNA"/>
</dbReference>
<evidence type="ECO:0000313" key="3">
    <source>
        <dbReference type="Proteomes" id="UP000541583"/>
    </source>
</evidence>
<dbReference type="PANTHER" id="PTHR47129:SF1">
    <property type="entry name" value="NMRA-LIKE DOMAIN-CONTAINING PROTEIN"/>
    <property type="match status" value="1"/>
</dbReference>
<keyword evidence="2" id="KW-0560">Oxidoreductase</keyword>
<dbReference type="SUPFAM" id="SSF51735">
    <property type="entry name" value="NAD(P)-binding Rossmann-fold domains"/>
    <property type="match status" value="1"/>
</dbReference>
<dbReference type="Pfam" id="PF05368">
    <property type="entry name" value="NmrA"/>
    <property type="match status" value="1"/>
</dbReference>
<evidence type="ECO:0000313" key="2">
    <source>
        <dbReference type="EMBL" id="MBB6109254.1"/>
    </source>
</evidence>
<dbReference type="Gene3D" id="3.40.50.720">
    <property type="entry name" value="NAD(P)-binding Rossmann-like Domain"/>
    <property type="match status" value="1"/>
</dbReference>
<keyword evidence="3" id="KW-1185">Reference proteome</keyword>
<dbReference type="InterPro" id="IPR036291">
    <property type="entry name" value="NAD(P)-bd_dom_sf"/>
</dbReference>
<evidence type="ECO:0000259" key="1">
    <source>
        <dbReference type="Pfam" id="PF05368"/>
    </source>
</evidence>
<sequence length="288" mass="31355">MILVTGATGHLGNATIESLLNKGIPANEIAALVRDENKAIHLKDKGVQIKIGEYNDYDSLKNALQGVDKLLLISSNEMVDRLVQHKNVINAAKDNGVKHIVYTGIDIKSFDETAIPYVSHIHRDTADYLQEVGIPYTLLNDTLYADVIPLFLGDKIFESGIFFPAGDGRTPFVARTEMAEAAAVVLTTPGHENKEYAIAADITYSFEDIAGMISEITGKSIKYHKPDAETYIDALVKAGVPKENASFLAGFGTAIANGELDTHRSDLEKLLGRKASGLKEFLTSTYQI</sequence>
<dbReference type="EC" id="1.6.5.2" evidence="2"/>
<dbReference type="InterPro" id="IPR008030">
    <property type="entry name" value="NmrA-like"/>
</dbReference>
<protein>
    <submittedName>
        <fullName evidence="2">NAD(P)H dehydrogenase (Quinone)</fullName>
        <ecNumber evidence="2">1.6.5.2</ecNumber>
    </submittedName>
</protein>
<dbReference type="GO" id="GO:0003955">
    <property type="term" value="F:NAD(P)H dehydrogenase (quinone) activity"/>
    <property type="evidence" value="ECO:0007669"/>
    <property type="project" value="UniProtKB-EC"/>
</dbReference>
<reference evidence="2 3" key="1">
    <citation type="submission" date="2020-08" db="EMBL/GenBank/DDBJ databases">
        <title>Genomic Encyclopedia of Type Strains, Phase IV (KMG-V): Genome sequencing to study the core and pangenomes of soil and plant-associated prokaryotes.</title>
        <authorList>
            <person name="Whitman W."/>
        </authorList>
    </citation>
    <scope>NUCLEOTIDE SEQUENCE [LARGE SCALE GENOMIC DNA]</scope>
    <source>
        <strain evidence="2 3">ANJLi2</strain>
    </source>
</reference>
<accession>A0ABR6PHK9</accession>
<dbReference type="CDD" id="cd05269">
    <property type="entry name" value="TMR_SDR_a"/>
    <property type="match status" value="1"/>
</dbReference>
<dbReference type="PANTHER" id="PTHR47129">
    <property type="entry name" value="QUINONE OXIDOREDUCTASE 2"/>
    <property type="match status" value="1"/>
</dbReference>
<gene>
    <name evidence="2" type="ORF">HDF23_001997</name>
</gene>
<dbReference type="InterPro" id="IPR052718">
    <property type="entry name" value="NmrA-type_oxidoreductase"/>
</dbReference>
<dbReference type="Proteomes" id="UP000541583">
    <property type="component" value="Unassembled WGS sequence"/>
</dbReference>
<name>A0ABR6PHK9_9SPHI</name>
<feature type="domain" description="NmrA-like" evidence="1">
    <location>
        <begin position="2"/>
        <end position="282"/>
    </location>
</feature>
<organism evidence="2 3">
    <name type="scientific">Mucilaginibacter lappiensis</name>
    <dbReference type="NCBI Taxonomy" id="354630"/>
    <lineage>
        <taxon>Bacteria</taxon>
        <taxon>Pseudomonadati</taxon>
        <taxon>Bacteroidota</taxon>
        <taxon>Sphingobacteriia</taxon>
        <taxon>Sphingobacteriales</taxon>
        <taxon>Sphingobacteriaceae</taxon>
        <taxon>Mucilaginibacter</taxon>
    </lineage>
</organism>
<proteinExistence type="predicted"/>
<dbReference type="RefSeq" id="WP_076372741.1">
    <property type="nucleotide sequence ID" value="NZ_FTMG01000003.1"/>
</dbReference>
<comment type="caution">
    <text evidence="2">The sequence shown here is derived from an EMBL/GenBank/DDBJ whole genome shotgun (WGS) entry which is preliminary data.</text>
</comment>
<dbReference type="Gene3D" id="3.90.25.10">
    <property type="entry name" value="UDP-galactose 4-epimerase, domain 1"/>
    <property type="match status" value="1"/>
</dbReference>